<dbReference type="EMBL" id="JACHEO010000012">
    <property type="protein sequence ID" value="MBB5348525.1"/>
    <property type="molecule type" value="Genomic_DNA"/>
</dbReference>
<dbReference type="PANTHER" id="PTHR34071">
    <property type="entry name" value="5-NITROIMIDAZOLE ANTIBIOTICS RESISTANCE PROTEIN, NIMA-FAMILY-RELATED PROTEIN-RELATED"/>
    <property type="match status" value="1"/>
</dbReference>
<dbReference type="Pfam" id="PF12900">
    <property type="entry name" value="Pyridox_ox_2"/>
    <property type="match status" value="1"/>
</dbReference>
<accession>A0A840USA6</accession>
<sequence length="193" mass="21088">MRRSQCEIKDKGKIEEILRRCRIGRLATVGADGYPYITPLNYVYRQGAIWFHCARQGEKLHNIARDPRVCFEVDIPLAYKGTDCDPEAPACSVSQLYHSVVIRGRAEVVTAVEEKVAALNALMAVHEGVPGFGRIGAADPGVAACLVVAVRIERMSGKSGLAQNKSDADKAGIRAYLERRGLPGDLEAARLIR</sequence>
<dbReference type="InterPro" id="IPR024747">
    <property type="entry name" value="Pyridox_Oxase-rel"/>
</dbReference>
<gene>
    <name evidence="1" type="ORF">HNQ81_002261</name>
</gene>
<reference evidence="1 2" key="1">
    <citation type="submission" date="2020-08" db="EMBL/GenBank/DDBJ databases">
        <title>Genomic Encyclopedia of Type Strains, Phase IV (KMG-IV): sequencing the most valuable type-strain genomes for metagenomic binning, comparative biology and taxonomic classification.</title>
        <authorList>
            <person name="Goeker M."/>
        </authorList>
    </citation>
    <scope>NUCLEOTIDE SEQUENCE [LARGE SCALE GENOMIC DNA]</scope>
    <source>
        <strain evidence="1 2">DSM 28570</strain>
    </source>
</reference>
<protein>
    <recommendedName>
        <fullName evidence="3">Pyridoxamine 5'-phosphate oxidase family protein</fullName>
    </recommendedName>
</protein>
<dbReference type="AlphaFoldDB" id="A0A840USA6"/>
<keyword evidence="2" id="KW-1185">Reference proteome</keyword>
<dbReference type="RefSeq" id="WP_183351345.1">
    <property type="nucleotide sequence ID" value="NZ_JACHEO010000012.1"/>
</dbReference>
<dbReference type="Gene3D" id="2.30.110.10">
    <property type="entry name" value="Electron Transport, Fmn-binding Protein, Chain A"/>
    <property type="match status" value="1"/>
</dbReference>
<name>A0A840USA6_9BACT</name>
<organism evidence="1 2">
    <name type="scientific">Desulfoprunum benzoelyticum</name>
    <dbReference type="NCBI Taxonomy" id="1506996"/>
    <lineage>
        <taxon>Bacteria</taxon>
        <taxon>Pseudomonadati</taxon>
        <taxon>Thermodesulfobacteriota</taxon>
        <taxon>Desulfobulbia</taxon>
        <taxon>Desulfobulbales</taxon>
        <taxon>Desulfobulbaceae</taxon>
        <taxon>Desulfoprunum</taxon>
    </lineage>
</organism>
<evidence type="ECO:0008006" key="3">
    <source>
        <dbReference type="Google" id="ProtNLM"/>
    </source>
</evidence>
<dbReference type="Proteomes" id="UP000539642">
    <property type="component" value="Unassembled WGS sequence"/>
</dbReference>
<proteinExistence type="predicted"/>
<comment type="caution">
    <text evidence="1">The sequence shown here is derived from an EMBL/GenBank/DDBJ whole genome shotgun (WGS) entry which is preliminary data.</text>
</comment>
<evidence type="ECO:0000313" key="1">
    <source>
        <dbReference type="EMBL" id="MBB5348525.1"/>
    </source>
</evidence>
<dbReference type="SUPFAM" id="SSF50475">
    <property type="entry name" value="FMN-binding split barrel"/>
    <property type="match status" value="1"/>
</dbReference>
<dbReference type="PANTHER" id="PTHR34071:SF2">
    <property type="entry name" value="FLAVIN-NUCLEOTIDE-BINDING PROTEIN"/>
    <property type="match status" value="1"/>
</dbReference>
<evidence type="ECO:0000313" key="2">
    <source>
        <dbReference type="Proteomes" id="UP000539642"/>
    </source>
</evidence>
<dbReference type="InterPro" id="IPR012349">
    <property type="entry name" value="Split_barrel_FMN-bd"/>
</dbReference>